<gene>
    <name evidence="5" type="ORF">CYPRO_0054</name>
</gene>
<dbReference type="EMBL" id="CP027806">
    <property type="protein sequence ID" value="AXI99342.1"/>
    <property type="molecule type" value="Genomic_DNA"/>
</dbReference>
<dbReference type="InterPro" id="IPR003812">
    <property type="entry name" value="Fido"/>
</dbReference>
<dbReference type="RefSeq" id="WP_114982586.1">
    <property type="nucleotide sequence ID" value="NZ_CP027806.1"/>
</dbReference>
<dbReference type="SUPFAM" id="SSF140931">
    <property type="entry name" value="Fic-like"/>
    <property type="match status" value="1"/>
</dbReference>
<feature type="binding site" evidence="1">
    <location>
        <begin position="203"/>
        <end position="209"/>
    </location>
    <ligand>
        <name>ATP</name>
        <dbReference type="ChEBI" id="CHEBI:30616"/>
    </ligand>
</feature>
<feature type="binding site" evidence="1">
    <location>
        <position position="62"/>
    </location>
    <ligand>
        <name>ATP</name>
        <dbReference type="ChEBI" id="CHEBI:30616"/>
    </ligand>
</feature>
<evidence type="ECO:0000313" key="6">
    <source>
        <dbReference type="Proteomes" id="UP000254808"/>
    </source>
</evidence>
<evidence type="ECO:0000313" key="5">
    <source>
        <dbReference type="EMBL" id="AXI99342.1"/>
    </source>
</evidence>
<dbReference type="Proteomes" id="UP000254808">
    <property type="component" value="Chromosome"/>
</dbReference>
<dbReference type="Pfam" id="PF02661">
    <property type="entry name" value="Fic"/>
    <property type="match status" value="1"/>
</dbReference>
<feature type="binding site" evidence="1">
    <location>
        <position position="240"/>
    </location>
    <ligand>
        <name>ATP</name>
        <dbReference type="ChEBI" id="CHEBI:30616"/>
    </ligand>
</feature>
<keyword evidence="6" id="KW-1185">Reference proteome</keyword>
<sequence length="365" mass="41898">MKPYKPQRLPIEDLDWSAFIELVGKANRFVARYDGLLQSVVNPEVLLAPLRTQEAVLSSKIEGTQATLEDVMEFEADADTLQSESKYGDILEVINYRRALLKGKEQMNVRPINLNDLLKIHEILLRGVRGERKAPGNFRKIQNWIGSPGSTMEQARFVPPAFPDMMEGLYNWEKYLHHEDKDVLVQLAIVHAQFEILHPFIDGNGRIGRILIPLFLFHKGIIHQPVFYMSQYLDSNRQLYYDALKEITDTGRWEGWIQFFLSGIIQQAEKNVKQTREIISLYDTMKTVMVDKTHSQYSIQCLDYIFSRPVFNTSDFNKSSGVPKTSASRLLKGMEENGIISCVRRGAGRKPGVFAFRKLLDIANQ</sequence>
<evidence type="ECO:0000259" key="4">
    <source>
        <dbReference type="PROSITE" id="PS51459"/>
    </source>
</evidence>
<protein>
    <submittedName>
        <fullName evidence="5">Fic family protein</fullName>
    </submittedName>
</protein>
<dbReference type="AlphaFoldDB" id="A0A345UFU1"/>
<accession>A0A345UFU1</accession>
<feature type="binding site" evidence="3">
    <location>
        <begin position="240"/>
        <end position="241"/>
    </location>
    <ligand>
        <name>ATP</name>
        <dbReference type="ChEBI" id="CHEBI:30616"/>
    </ligand>
</feature>
<dbReference type="PANTHER" id="PTHR13504:SF38">
    <property type="entry name" value="FIDO DOMAIN-CONTAINING PROTEIN"/>
    <property type="match status" value="1"/>
</dbReference>
<dbReference type="SUPFAM" id="SSF46785">
    <property type="entry name" value="Winged helix' DNA-binding domain"/>
    <property type="match status" value="1"/>
</dbReference>
<dbReference type="PROSITE" id="PS51459">
    <property type="entry name" value="FIDO"/>
    <property type="match status" value="1"/>
</dbReference>
<dbReference type="InterPro" id="IPR025758">
    <property type="entry name" value="Fic/DOC_N"/>
</dbReference>
<feature type="domain" description="Fido" evidence="4">
    <location>
        <begin position="112"/>
        <end position="262"/>
    </location>
</feature>
<dbReference type="PANTHER" id="PTHR13504">
    <property type="entry name" value="FIDO DOMAIN-CONTAINING PROTEIN DDB_G0283145"/>
    <property type="match status" value="1"/>
</dbReference>
<keyword evidence="1" id="KW-0067">ATP-binding</keyword>
<evidence type="ECO:0000256" key="3">
    <source>
        <dbReference type="PIRSR" id="PIRSR640198-2"/>
    </source>
</evidence>
<proteinExistence type="predicted"/>
<dbReference type="GO" id="GO:0005524">
    <property type="term" value="F:ATP binding"/>
    <property type="evidence" value="ECO:0007669"/>
    <property type="project" value="UniProtKB-KW"/>
</dbReference>
<keyword evidence="1" id="KW-0547">Nucleotide-binding</keyword>
<dbReference type="KEGG" id="cprv:CYPRO_0054"/>
<reference evidence="5 6" key="1">
    <citation type="submission" date="2018-03" db="EMBL/GenBank/DDBJ databases">
        <title>Phenotypic and genomic properties of Cyclonatronum proteinivorum gen. nov., sp. nov., a haloalkaliphilic bacteroidete from soda lakes possessing Na+-translocating rhodopsin.</title>
        <authorList>
            <person name="Toshchakov S.V."/>
            <person name="Korzhenkov A."/>
            <person name="Samarov N.I."/>
            <person name="Kublanov I.V."/>
            <person name="Muntyan M.S."/>
            <person name="Sorokin D.Y."/>
        </authorList>
    </citation>
    <scope>NUCLEOTIDE SEQUENCE [LARGE SCALE GENOMIC DNA]</scope>
    <source>
        <strain evidence="5 6">Omega</strain>
    </source>
</reference>
<evidence type="ECO:0000256" key="2">
    <source>
        <dbReference type="PIRSR" id="PIRSR640198-1"/>
    </source>
</evidence>
<feature type="binding site" evidence="3">
    <location>
        <begin position="202"/>
        <end position="209"/>
    </location>
    <ligand>
        <name>ATP</name>
        <dbReference type="ChEBI" id="CHEBI:30616"/>
    </ligand>
</feature>
<organism evidence="5 6">
    <name type="scientific">Cyclonatronum proteinivorum</name>
    <dbReference type="NCBI Taxonomy" id="1457365"/>
    <lineage>
        <taxon>Bacteria</taxon>
        <taxon>Pseudomonadati</taxon>
        <taxon>Balneolota</taxon>
        <taxon>Balneolia</taxon>
        <taxon>Balneolales</taxon>
        <taxon>Cyclonatronaceae</taxon>
        <taxon>Cyclonatronum</taxon>
    </lineage>
</organism>
<dbReference type="InterPro" id="IPR036390">
    <property type="entry name" value="WH_DNA-bd_sf"/>
</dbReference>
<dbReference type="InterPro" id="IPR026287">
    <property type="entry name" value="SoFic-like"/>
</dbReference>
<feature type="binding site" evidence="1">
    <location>
        <position position="198"/>
    </location>
    <ligand>
        <name>ATP</name>
        <dbReference type="ChEBI" id="CHEBI:30616"/>
    </ligand>
</feature>
<dbReference type="InterPro" id="IPR036597">
    <property type="entry name" value="Fido-like_dom_sf"/>
</dbReference>
<name>A0A345UFU1_9BACT</name>
<dbReference type="Pfam" id="PF13784">
    <property type="entry name" value="Fic_N"/>
    <property type="match status" value="1"/>
</dbReference>
<dbReference type="OrthoDB" id="9814400at2"/>
<feature type="active site" evidence="2">
    <location>
        <position position="198"/>
    </location>
</feature>
<dbReference type="InterPro" id="IPR040198">
    <property type="entry name" value="Fido_containing"/>
</dbReference>
<evidence type="ECO:0000256" key="1">
    <source>
        <dbReference type="PIRSR" id="PIRSR038925-1"/>
    </source>
</evidence>
<dbReference type="Gene3D" id="1.10.3290.10">
    <property type="entry name" value="Fido-like domain"/>
    <property type="match status" value="1"/>
</dbReference>
<dbReference type="PIRSF" id="PIRSF038925">
    <property type="entry name" value="AMP-prot_trans"/>
    <property type="match status" value="1"/>
</dbReference>